<keyword evidence="3" id="KW-0732">Signal</keyword>
<evidence type="ECO:0000256" key="1">
    <source>
        <dbReference type="SAM" id="MobiDB-lite"/>
    </source>
</evidence>
<reference evidence="4 5" key="1">
    <citation type="journal article" date="2021" name="G3 (Bethesda)">
        <title>Improved contiguity of the threespine stickleback genome using long-read sequencing.</title>
        <authorList>
            <person name="Nath S."/>
            <person name="Shaw D.E."/>
            <person name="White M.A."/>
        </authorList>
    </citation>
    <scope>NUCLEOTIDE SEQUENCE [LARGE SCALE GENOMIC DNA]</scope>
    <source>
        <strain evidence="4 5">Lake Benthic</strain>
    </source>
</reference>
<keyword evidence="2" id="KW-1133">Transmembrane helix</keyword>
<dbReference type="Bgee" id="ENSGACG00000017664">
    <property type="expression patterns" value="Expressed in diencephalon and 7 other cell types or tissues"/>
</dbReference>
<dbReference type="AlphaFoldDB" id="G3Q0F0"/>
<organism evidence="4 5">
    <name type="scientific">Gasterosteus aculeatus aculeatus</name>
    <name type="common">three-spined stickleback</name>
    <dbReference type="NCBI Taxonomy" id="481459"/>
    <lineage>
        <taxon>Eukaryota</taxon>
        <taxon>Metazoa</taxon>
        <taxon>Chordata</taxon>
        <taxon>Craniata</taxon>
        <taxon>Vertebrata</taxon>
        <taxon>Euteleostomi</taxon>
        <taxon>Actinopterygii</taxon>
        <taxon>Neopterygii</taxon>
        <taxon>Teleostei</taxon>
        <taxon>Neoteleostei</taxon>
        <taxon>Acanthomorphata</taxon>
        <taxon>Eupercaria</taxon>
        <taxon>Perciformes</taxon>
        <taxon>Cottioidei</taxon>
        <taxon>Gasterosteales</taxon>
        <taxon>Gasterosteidae</taxon>
        <taxon>Gasterosteus</taxon>
    </lineage>
</organism>
<reference evidence="4" key="2">
    <citation type="submission" date="2025-08" db="UniProtKB">
        <authorList>
            <consortium name="Ensembl"/>
        </authorList>
    </citation>
    <scope>IDENTIFICATION</scope>
</reference>
<dbReference type="GeneTree" id="ENSGT00940000162696"/>
<evidence type="ECO:0000256" key="3">
    <source>
        <dbReference type="SAM" id="SignalP"/>
    </source>
</evidence>
<dbReference type="STRING" id="69293.ENSGACP00000023342"/>
<keyword evidence="2" id="KW-0472">Membrane</keyword>
<dbReference type="Proteomes" id="UP000007635">
    <property type="component" value="Chromosome IV"/>
</dbReference>
<dbReference type="GeneID" id="120818023"/>
<sequence length="261" mass="28216">MTSPRKNLGVLLLFLSASPLFHPHLFTHAASTNSTPPGPLPRIIYMTDFSSDDNYDDDNDNNSPPPPIVPDSAKTTNRKPQLCHYSPCLENQEPCGQISARNGCLCPGVSGADEPPHAPRIQALQAIREGRDRGNIEVQWCAPSSVVSAYRVGIEGSEVLEFQDVSRRGLVGSLEVGTKVCVEAVNRAGRSTPSDFSCMRYYLPESSDYKVLAGVIGGGVAILVLLIIGAVLLWKHQMRKRAERDSADGLGNPSYSKEGTP</sequence>
<dbReference type="OMA" id="VEVQWCA"/>
<keyword evidence="2" id="KW-0812">Transmembrane</keyword>
<accession>G3Q0F0</accession>
<evidence type="ECO:0000313" key="5">
    <source>
        <dbReference type="Proteomes" id="UP000007635"/>
    </source>
</evidence>
<protein>
    <submittedName>
        <fullName evidence="4">Si:ch1073-303k11.2</fullName>
    </submittedName>
</protein>
<feature type="region of interest" description="Disordered" evidence="1">
    <location>
        <begin position="29"/>
        <end position="77"/>
    </location>
</feature>
<dbReference type="KEGG" id="gat:120818023"/>
<feature type="transmembrane region" description="Helical" evidence="2">
    <location>
        <begin position="211"/>
        <end position="234"/>
    </location>
</feature>
<evidence type="ECO:0000313" key="4">
    <source>
        <dbReference type="Ensembl" id="ENSGACP00000023342.2"/>
    </source>
</evidence>
<feature type="chain" id="PRO_5043511941" evidence="3">
    <location>
        <begin position="24"/>
        <end position="261"/>
    </location>
</feature>
<dbReference type="eggNOG" id="ENOG502S4YI">
    <property type="taxonomic scope" value="Eukaryota"/>
</dbReference>
<dbReference type="Ensembl" id="ENSGACT00000023388.2">
    <property type="protein sequence ID" value="ENSGACP00000023342.2"/>
    <property type="gene ID" value="ENSGACG00000017664.2"/>
</dbReference>
<keyword evidence="5" id="KW-1185">Reference proteome</keyword>
<reference evidence="4" key="3">
    <citation type="submission" date="2025-09" db="UniProtKB">
        <authorList>
            <consortium name="Ensembl"/>
        </authorList>
    </citation>
    <scope>IDENTIFICATION</scope>
</reference>
<feature type="compositionally biased region" description="Acidic residues" evidence="1">
    <location>
        <begin position="50"/>
        <end position="60"/>
    </location>
</feature>
<proteinExistence type="predicted"/>
<evidence type="ECO:0000256" key="2">
    <source>
        <dbReference type="SAM" id="Phobius"/>
    </source>
</evidence>
<dbReference type="RefSeq" id="XP_040030692.1">
    <property type="nucleotide sequence ID" value="XM_040174758.1"/>
</dbReference>
<name>G3Q0F0_GASAC</name>
<dbReference type="InParanoid" id="G3Q0F0"/>
<feature type="signal peptide" evidence="3">
    <location>
        <begin position="1"/>
        <end position="23"/>
    </location>
</feature>